<evidence type="ECO:0000313" key="2">
    <source>
        <dbReference type="EnsemblPlants" id="PNT76174"/>
    </source>
</evidence>
<sequence length="76" mass="8823">MCSLWLQPWRREERGLRGELGSCGREVLMSTGLPGYQGYELVGIRWVLGWYPPQWCSLKKTKGAKREKILDCKLHS</sequence>
<dbReference type="EnsemblPlants" id="PNT76174">
    <property type="protein sequence ID" value="PNT76174"/>
    <property type="gene ID" value="BRADI_1g45342v3"/>
</dbReference>
<dbReference type="EnsemblPlants" id="PNT76175">
    <property type="protein sequence ID" value="PNT76175"/>
    <property type="gene ID" value="BRADI_1g45342v3"/>
</dbReference>
<evidence type="ECO:0000313" key="3">
    <source>
        <dbReference type="Proteomes" id="UP000008810"/>
    </source>
</evidence>
<dbReference type="Gramene" id="PNT76174">
    <property type="protein sequence ID" value="PNT76174"/>
    <property type="gene ID" value="BRADI_1g45342v3"/>
</dbReference>
<dbReference type="Proteomes" id="UP000008810">
    <property type="component" value="Chromosome 1"/>
</dbReference>
<evidence type="ECO:0000313" key="1">
    <source>
        <dbReference type="EMBL" id="PNT76175.1"/>
    </source>
</evidence>
<organism evidence="1">
    <name type="scientific">Brachypodium distachyon</name>
    <name type="common">Purple false brome</name>
    <name type="synonym">Trachynia distachya</name>
    <dbReference type="NCBI Taxonomy" id="15368"/>
    <lineage>
        <taxon>Eukaryota</taxon>
        <taxon>Viridiplantae</taxon>
        <taxon>Streptophyta</taxon>
        <taxon>Embryophyta</taxon>
        <taxon>Tracheophyta</taxon>
        <taxon>Spermatophyta</taxon>
        <taxon>Magnoliopsida</taxon>
        <taxon>Liliopsida</taxon>
        <taxon>Poales</taxon>
        <taxon>Poaceae</taxon>
        <taxon>BOP clade</taxon>
        <taxon>Pooideae</taxon>
        <taxon>Stipodae</taxon>
        <taxon>Brachypodieae</taxon>
        <taxon>Brachypodium</taxon>
    </lineage>
</organism>
<reference evidence="1" key="2">
    <citation type="submission" date="2017-06" db="EMBL/GenBank/DDBJ databases">
        <title>WGS assembly of Brachypodium distachyon.</title>
        <authorList>
            <consortium name="The International Brachypodium Initiative"/>
            <person name="Lucas S."/>
            <person name="Harmon-Smith M."/>
            <person name="Lail K."/>
            <person name="Tice H."/>
            <person name="Grimwood J."/>
            <person name="Bruce D."/>
            <person name="Barry K."/>
            <person name="Shu S."/>
            <person name="Lindquist E."/>
            <person name="Wang M."/>
            <person name="Pitluck S."/>
            <person name="Vogel J.P."/>
            <person name="Garvin D.F."/>
            <person name="Mockler T.C."/>
            <person name="Schmutz J."/>
            <person name="Rokhsar D."/>
            <person name="Bevan M.W."/>
        </authorList>
    </citation>
    <scope>NUCLEOTIDE SEQUENCE</scope>
    <source>
        <strain evidence="1">Bd21</strain>
    </source>
</reference>
<reference evidence="2" key="3">
    <citation type="submission" date="2018-08" db="UniProtKB">
        <authorList>
            <consortium name="EnsemblPlants"/>
        </authorList>
    </citation>
    <scope>IDENTIFICATION</scope>
    <source>
        <strain evidence="2">cv. Bd21</strain>
    </source>
</reference>
<protein>
    <submittedName>
        <fullName evidence="1 2">Uncharacterized protein</fullName>
    </submittedName>
</protein>
<name>A0A2K2DPG9_BRADI</name>
<accession>A0A2K2DPG9</accession>
<reference evidence="1 2" key="1">
    <citation type="journal article" date="2010" name="Nature">
        <title>Genome sequencing and analysis of the model grass Brachypodium distachyon.</title>
        <authorList>
            <consortium name="International Brachypodium Initiative"/>
        </authorList>
    </citation>
    <scope>NUCLEOTIDE SEQUENCE [LARGE SCALE GENOMIC DNA]</scope>
    <source>
        <strain evidence="1 2">Bd21</strain>
    </source>
</reference>
<dbReference type="AlphaFoldDB" id="A0A2K2DPG9"/>
<keyword evidence="3" id="KW-1185">Reference proteome</keyword>
<gene>
    <name evidence="1" type="ORF">BRADI_1g45342v3</name>
</gene>
<dbReference type="InParanoid" id="A0A2K2DPG9"/>
<dbReference type="EMBL" id="CM000880">
    <property type="protein sequence ID" value="PNT76175.1"/>
    <property type="molecule type" value="Genomic_DNA"/>
</dbReference>
<proteinExistence type="predicted"/>
<dbReference type="EMBL" id="CM000880">
    <property type="protein sequence ID" value="PNT76174.1"/>
    <property type="molecule type" value="Genomic_DNA"/>
</dbReference>
<dbReference type="Gramene" id="PNT76175">
    <property type="protein sequence ID" value="PNT76175"/>
    <property type="gene ID" value="BRADI_1g45342v3"/>
</dbReference>